<evidence type="ECO:0000313" key="3">
    <source>
        <dbReference type="WBParaSite" id="ALUE_0000290601-mRNA-1"/>
    </source>
</evidence>
<organism evidence="2 3">
    <name type="scientific">Ascaris lumbricoides</name>
    <name type="common">Giant roundworm</name>
    <dbReference type="NCBI Taxonomy" id="6252"/>
    <lineage>
        <taxon>Eukaryota</taxon>
        <taxon>Metazoa</taxon>
        <taxon>Ecdysozoa</taxon>
        <taxon>Nematoda</taxon>
        <taxon>Chromadorea</taxon>
        <taxon>Rhabditida</taxon>
        <taxon>Spirurina</taxon>
        <taxon>Ascaridomorpha</taxon>
        <taxon>Ascaridoidea</taxon>
        <taxon>Ascarididae</taxon>
        <taxon>Ascaris</taxon>
    </lineage>
</organism>
<dbReference type="AlphaFoldDB" id="A0A0M3HMU7"/>
<keyword evidence="1" id="KW-0472">Membrane</keyword>
<sequence length="123" mass="14295">MMLLTCYFRGDFMYSFCPYGMIEFTFICAEKHSTEKRKEEQPVTKAGNGFLKTFNMITYSTRIVCVLSVEDTGQTTNICRSHELFSGDLFVFVDSQRLLFLIFDVFLTFFISMVKVDVAPFHL</sequence>
<name>A0A0M3HMU7_ASCLU</name>
<reference evidence="3" key="1">
    <citation type="submission" date="2017-02" db="UniProtKB">
        <authorList>
            <consortium name="WormBaseParasite"/>
        </authorList>
    </citation>
    <scope>IDENTIFICATION</scope>
</reference>
<keyword evidence="2" id="KW-1185">Reference proteome</keyword>
<proteinExistence type="predicted"/>
<keyword evidence="1" id="KW-0812">Transmembrane</keyword>
<accession>A0A0M3HMU7</accession>
<dbReference type="WBParaSite" id="ALUE_0000290601-mRNA-1">
    <property type="protein sequence ID" value="ALUE_0000290601-mRNA-1"/>
    <property type="gene ID" value="ALUE_0000290601"/>
</dbReference>
<dbReference type="Proteomes" id="UP000036681">
    <property type="component" value="Unplaced"/>
</dbReference>
<protein>
    <submittedName>
        <fullName evidence="3">Secreted protein</fullName>
    </submittedName>
</protein>
<evidence type="ECO:0000313" key="2">
    <source>
        <dbReference type="Proteomes" id="UP000036681"/>
    </source>
</evidence>
<evidence type="ECO:0000256" key="1">
    <source>
        <dbReference type="SAM" id="Phobius"/>
    </source>
</evidence>
<keyword evidence="1" id="KW-1133">Transmembrane helix</keyword>
<feature type="transmembrane region" description="Helical" evidence="1">
    <location>
        <begin position="98"/>
        <end position="116"/>
    </location>
</feature>